<reference evidence="1" key="2">
    <citation type="journal article" date="2015" name="Data Brief">
        <title>Shoot transcriptome of the giant reed, Arundo donax.</title>
        <authorList>
            <person name="Barrero R.A."/>
            <person name="Guerrero F.D."/>
            <person name="Moolhuijzen P."/>
            <person name="Goolsby J.A."/>
            <person name="Tidwell J."/>
            <person name="Bellgard S.E."/>
            <person name="Bellgard M.I."/>
        </authorList>
    </citation>
    <scope>NUCLEOTIDE SEQUENCE</scope>
    <source>
        <tissue evidence="1">Shoot tissue taken approximately 20 cm above the soil surface</tissue>
    </source>
</reference>
<accession>A0A0A9EXI1</accession>
<sequence length="48" mass="5728">MNLERTSCWRLFLIWGDDQRHVSLVTLVANIYGKVRSHSKSWSTHREL</sequence>
<organism evidence="1">
    <name type="scientific">Arundo donax</name>
    <name type="common">Giant reed</name>
    <name type="synonym">Donax arundinaceus</name>
    <dbReference type="NCBI Taxonomy" id="35708"/>
    <lineage>
        <taxon>Eukaryota</taxon>
        <taxon>Viridiplantae</taxon>
        <taxon>Streptophyta</taxon>
        <taxon>Embryophyta</taxon>
        <taxon>Tracheophyta</taxon>
        <taxon>Spermatophyta</taxon>
        <taxon>Magnoliopsida</taxon>
        <taxon>Liliopsida</taxon>
        <taxon>Poales</taxon>
        <taxon>Poaceae</taxon>
        <taxon>PACMAD clade</taxon>
        <taxon>Arundinoideae</taxon>
        <taxon>Arundineae</taxon>
        <taxon>Arundo</taxon>
    </lineage>
</organism>
<reference evidence="1" key="1">
    <citation type="submission" date="2014-09" db="EMBL/GenBank/DDBJ databases">
        <authorList>
            <person name="Magalhaes I.L.F."/>
            <person name="Oliveira U."/>
            <person name="Santos F.R."/>
            <person name="Vidigal T.H.D.A."/>
            <person name="Brescovit A.D."/>
            <person name="Santos A.J."/>
        </authorList>
    </citation>
    <scope>NUCLEOTIDE SEQUENCE</scope>
    <source>
        <tissue evidence="1">Shoot tissue taken approximately 20 cm above the soil surface</tissue>
    </source>
</reference>
<dbReference type="EMBL" id="GBRH01194237">
    <property type="protein sequence ID" value="JAE03659.1"/>
    <property type="molecule type" value="Transcribed_RNA"/>
</dbReference>
<proteinExistence type="predicted"/>
<name>A0A0A9EXI1_ARUDO</name>
<protein>
    <submittedName>
        <fullName evidence="1">Uncharacterized protein</fullName>
    </submittedName>
</protein>
<evidence type="ECO:0000313" key="1">
    <source>
        <dbReference type="EMBL" id="JAE03659.1"/>
    </source>
</evidence>
<dbReference type="AlphaFoldDB" id="A0A0A9EXI1"/>